<keyword evidence="9" id="KW-1185">Reference proteome</keyword>
<comment type="similarity">
    <text evidence="1 5">Belongs to the peptidase S41A family.</text>
</comment>
<dbReference type="CDD" id="cd06782">
    <property type="entry name" value="cpPDZ_CPP-like"/>
    <property type="match status" value="1"/>
</dbReference>
<feature type="domain" description="PDZ" evidence="7">
    <location>
        <begin position="85"/>
        <end position="150"/>
    </location>
</feature>
<evidence type="ECO:0000256" key="4">
    <source>
        <dbReference type="ARBA" id="ARBA00022825"/>
    </source>
</evidence>
<dbReference type="PANTHER" id="PTHR32060:SF30">
    <property type="entry name" value="CARBOXY-TERMINAL PROCESSING PROTEASE CTPA"/>
    <property type="match status" value="1"/>
</dbReference>
<dbReference type="SUPFAM" id="SSF50156">
    <property type="entry name" value="PDZ domain-like"/>
    <property type="match status" value="1"/>
</dbReference>
<dbReference type="EMBL" id="JAERRB010000012">
    <property type="protein sequence ID" value="MBL0744754.1"/>
    <property type="molecule type" value="Genomic_DNA"/>
</dbReference>
<dbReference type="SMART" id="SM00228">
    <property type="entry name" value="PDZ"/>
    <property type="match status" value="1"/>
</dbReference>
<organism evidence="8 9">
    <name type="scientific">Chryseolinea lacunae</name>
    <dbReference type="NCBI Taxonomy" id="2801331"/>
    <lineage>
        <taxon>Bacteria</taxon>
        <taxon>Pseudomonadati</taxon>
        <taxon>Bacteroidota</taxon>
        <taxon>Cytophagia</taxon>
        <taxon>Cytophagales</taxon>
        <taxon>Fulvivirgaceae</taxon>
        <taxon>Chryseolinea</taxon>
    </lineage>
</organism>
<dbReference type="SMART" id="SM00245">
    <property type="entry name" value="TSPc"/>
    <property type="match status" value="1"/>
</dbReference>
<dbReference type="Pfam" id="PF03572">
    <property type="entry name" value="Peptidase_S41"/>
    <property type="match status" value="1"/>
</dbReference>
<dbReference type="Gene3D" id="3.30.750.44">
    <property type="match status" value="1"/>
</dbReference>
<dbReference type="NCBIfam" id="TIGR00225">
    <property type="entry name" value="prc"/>
    <property type="match status" value="1"/>
</dbReference>
<keyword evidence="6" id="KW-0732">Signal</keyword>
<reference evidence="8 9" key="1">
    <citation type="submission" date="2021-01" db="EMBL/GenBank/DDBJ databases">
        <title>Chryseolinea sp. Jin1 Genome sequencing and assembly.</title>
        <authorList>
            <person name="Kim I."/>
        </authorList>
    </citation>
    <scope>NUCLEOTIDE SEQUENCE [LARGE SCALE GENOMIC DNA]</scope>
    <source>
        <strain evidence="8 9">Jin1</strain>
    </source>
</reference>
<evidence type="ECO:0000256" key="5">
    <source>
        <dbReference type="RuleBase" id="RU004404"/>
    </source>
</evidence>
<dbReference type="Gene3D" id="3.90.226.10">
    <property type="entry name" value="2-enoyl-CoA Hydratase, Chain A, domain 1"/>
    <property type="match status" value="1"/>
</dbReference>
<name>A0ABS1KZE3_9BACT</name>
<evidence type="ECO:0000313" key="8">
    <source>
        <dbReference type="EMBL" id="MBL0744754.1"/>
    </source>
</evidence>
<dbReference type="InterPro" id="IPR005151">
    <property type="entry name" value="Tail-specific_protease"/>
</dbReference>
<dbReference type="CDD" id="cd07560">
    <property type="entry name" value="Peptidase_S41_CPP"/>
    <property type="match status" value="1"/>
</dbReference>
<comment type="caution">
    <text evidence="8">The sequence shown here is derived from an EMBL/GenBank/DDBJ whole genome shotgun (WGS) entry which is preliminary data.</text>
</comment>
<feature type="signal peptide" evidence="6">
    <location>
        <begin position="1"/>
        <end position="20"/>
    </location>
</feature>
<keyword evidence="2 5" id="KW-0645">Protease</keyword>
<evidence type="ECO:0000256" key="2">
    <source>
        <dbReference type="ARBA" id="ARBA00022670"/>
    </source>
</evidence>
<evidence type="ECO:0000256" key="6">
    <source>
        <dbReference type="SAM" id="SignalP"/>
    </source>
</evidence>
<dbReference type="SUPFAM" id="SSF52096">
    <property type="entry name" value="ClpP/crotonase"/>
    <property type="match status" value="1"/>
</dbReference>
<dbReference type="PROSITE" id="PS51257">
    <property type="entry name" value="PROKAR_LIPOPROTEIN"/>
    <property type="match status" value="1"/>
</dbReference>
<evidence type="ECO:0000259" key="7">
    <source>
        <dbReference type="PROSITE" id="PS50106"/>
    </source>
</evidence>
<dbReference type="PROSITE" id="PS50106">
    <property type="entry name" value="PDZ"/>
    <property type="match status" value="1"/>
</dbReference>
<sequence length="549" mass="61653">MTKKKILLLTFFIGACVALSFTSPSERYFEIAKNLDIFATLFKEVNALYVDEVNPNKLVRTGIDAMLTSLDPYTNYIPEDEVEDFRTINTGQYGGIGAITREIGNRTVVTMLMQGYGAQRGGLRIGDEVVKIDDIDLSKLSREESGQLMKGQVGTPVSLTVKRLGAEKPVRLEFKREKIKLNNVPYFGMVGKDIGYIQLTDFTPDAAKEVRIALVSLKEQGAKGAILDLRGNPGGLLIEAVNITNLFLPKGKLVVSTKGKIPENNLNYETLNAPVDTEIPVSVLINRGSASASEIVAGTLQDYDRGVIVGEKSYGKGLVQVSRPLSYNSQLKVTTAKYYTPTGRCIQVLDYTHRREDGSVGSIPDSLKRTFKTANGRVVYDGGGIDPDVKTEAHEAHVLTQVLFEKGFIFDFAAQYVFKHSEPVDPKTFTLSSDEYQQFVVWMKDKNYSYKSYLEYQLQQFTEEANKEKYYTELKPQLDQIQNRIAENKKNELSLYKDEIKMLLEEEIASHYHLEKGGIEAGFKYDDDIRQATDLLHNTPQYKKLLNIQ</sequence>
<accession>A0ABS1KZE3</accession>
<dbReference type="InterPro" id="IPR029045">
    <property type="entry name" value="ClpP/crotonase-like_dom_sf"/>
</dbReference>
<keyword evidence="3 5" id="KW-0378">Hydrolase</keyword>
<feature type="chain" id="PRO_5045126694" evidence="6">
    <location>
        <begin position="21"/>
        <end position="549"/>
    </location>
</feature>
<dbReference type="Pfam" id="PF17820">
    <property type="entry name" value="PDZ_6"/>
    <property type="match status" value="1"/>
</dbReference>
<dbReference type="PANTHER" id="PTHR32060">
    <property type="entry name" value="TAIL-SPECIFIC PROTEASE"/>
    <property type="match status" value="1"/>
</dbReference>
<keyword evidence="4 5" id="KW-0720">Serine protease</keyword>
<gene>
    <name evidence="8" type="ORF">JI741_26205</name>
</gene>
<protein>
    <submittedName>
        <fullName evidence="8">S41 family peptidase</fullName>
    </submittedName>
</protein>
<evidence type="ECO:0000256" key="3">
    <source>
        <dbReference type="ARBA" id="ARBA00022801"/>
    </source>
</evidence>
<dbReference type="InterPro" id="IPR041489">
    <property type="entry name" value="PDZ_6"/>
</dbReference>
<proteinExistence type="inferred from homology"/>
<dbReference type="InterPro" id="IPR036034">
    <property type="entry name" value="PDZ_sf"/>
</dbReference>
<dbReference type="InterPro" id="IPR001478">
    <property type="entry name" value="PDZ"/>
</dbReference>
<dbReference type="Proteomes" id="UP000613030">
    <property type="component" value="Unassembled WGS sequence"/>
</dbReference>
<dbReference type="InterPro" id="IPR004447">
    <property type="entry name" value="Peptidase_S41A"/>
</dbReference>
<evidence type="ECO:0000256" key="1">
    <source>
        <dbReference type="ARBA" id="ARBA00009179"/>
    </source>
</evidence>
<dbReference type="Gene3D" id="2.30.42.10">
    <property type="match status" value="1"/>
</dbReference>
<evidence type="ECO:0000313" key="9">
    <source>
        <dbReference type="Proteomes" id="UP000613030"/>
    </source>
</evidence>